<accession>A0A6J8BNC2</accession>
<evidence type="ECO:0000259" key="2">
    <source>
        <dbReference type="Pfam" id="PF03372"/>
    </source>
</evidence>
<name>A0A6J8BNC2_MYTCO</name>
<evidence type="ECO:0000313" key="4">
    <source>
        <dbReference type="Proteomes" id="UP000507470"/>
    </source>
</evidence>
<dbReference type="EMBL" id="CACVKT020003444">
    <property type="protein sequence ID" value="CAC5383757.1"/>
    <property type="molecule type" value="Genomic_DNA"/>
</dbReference>
<keyword evidence="4" id="KW-1185">Reference proteome</keyword>
<dbReference type="GO" id="GO:0003824">
    <property type="term" value="F:catalytic activity"/>
    <property type="evidence" value="ECO:0007669"/>
    <property type="project" value="InterPro"/>
</dbReference>
<feature type="domain" description="Endonuclease/exonuclease/phosphatase" evidence="2">
    <location>
        <begin position="45"/>
        <end position="172"/>
    </location>
</feature>
<dbReference type="InterPro" id="IPR005135">
    <property type="entry name" value="Endo/exonuclease/phosphatase"/>
</dbReference>
<reference evidence="3 4" key="1">
    <citation type="submission" date="2020-06" db="EMBL/GenBank/DDBJ databases">
        <authorList>
            <person name="Li R."/>
            <person name="Bekaert M."/>
        </authorList>
    </citation>
    <scope>NUCLEOTIDE SEQUENCE [LARGE SCALE GENOMIC DNA]</scope>
    <source>
        <strain evidence="4">wild</strain>
    </source>
</reference>
<dbReference type="AlphaFoldDB" id="A0A6J8BNC2"/>
<protein>
    <recommendedName>
        <fullName evidence="2">Endonuclease/exonuclease/phosphatase domain-containing protein</fullName>
    </recommendedName>
</protein>
<proteinExistence type="predicted"/>
<evidence type="ECO:0000256" key="1">
    <source>
        <dbReference type="SAM" id="MobiDB-lite"/>
    </source>
</evidence>
<dbReference type="OrthoDB" id="8906575at2759"/>
<dbReference type="Gene3D" id="3.60.10.10">
    <property type="entry name" value="Endonuclease/exonuclease/phosphatase"/>
    <property type="match status" value="1"/>
</dbReference>
<dbReference type="InterPro" id="IPR036691">
    <property type="entry name" value="Endo/exonu/phosph_ase_sf"/>
</dbReference>
<feature type="region of interest" description="Disordered" evidence="1">
    <location>
        <begin position="1"/>
        <end position="29"/>
    </location>
</feature>
<sequence length="294" mass="33744">MHEIKRRHVGCAQPSHKGRIKARQNSAPPDEQGIFSKFCRNTSQAYDIVLLTETHIGKDVNIVLPGYNYFPVCRPKSANNRYFGGLGIFVKNTILPGIEILKNTSLDYQWVKLDKKFFNFAKHIFLCLAYIIPASSSYIFQSDNDPLETTEKDIINYYAERGHIVICGDLNARTGSELDFIENDTYDPFAMDDEEYEYDIGLQKRKSCGKFKWTDCSKEKFQDALCHPSCKLDINAFLTNNYQDKSNINSAATDLQNIIIKAKCHSNSNLINIKRKLLIRNNGMIKIFTIKREN</sequence>
<dbReference type="SUPFAM" id="SSF56219">
    <property type="entry name" value="DNase I-like"/>
    <property type="match status" value="1"/>
</dbReference>
<gene>
    <name evidence="3" type="ORF">MCOR_19471</name>
</gene>
<evidence type="ECO:0000313" key="3">
    <source>
        <dbReference type="EMBL" id="CAC5383757.1"/>
    </source>
</evidence>
<organism evidence="3 4">
    <name type="scientific">Mytilus coruscus</name>
    <name type="common">Sea mussel</name>
    <dbReference type="NCBI Taxonomy" id="42192"/>
    <lineage>
        <taxon>Eukaryota</taxon>
        <taxon>Metazoa</taxon>
        <taxon>Spiralia</taxon>
        <taxon>Lophotrochozoa</taxon>
        <taxon>Mollusca</taxon>
        <taxon>Bivalvia</taxon>
        <taxon>Autobranchia</taxon>
        <taxon>Pteriomorphia</taxon>
        <taxon>Mytilida</taxon>
        <taxon>Mytiloidea</taxon>
        <taxon>Mytilidae</taxon>
        <taxon>Mytilinae</taxon>
        <taxon>Mytilus</taxon>
    </lineage>
</organism>
<dbReference type="Proteomes" id="UP000507470">
    <property type="component" value="Unassembled WGS sequence"/>
</dbReference>
<dbReference type="Pfam" id="PF03372">
    <property type="entry name" value="Exo_endo_phos"/>
    <property type="match status" value="1"/>
</dbReference>